<dbReference type="InterPro" id="IPR013154">
    <property type="entry name" value="ADH-like_N"/>
</dbReference>
<dbReference type="Proteomes" id="UP000093053">
    <property type="component" value="Chromosome"/>
</dbReference>
<dbReference type="PROSITE" id="PS01162">
    <property type="entry name" value="QOR_ZETA_CRYSTAL"/>
    <property type="match status" value="1"/>
</dbReference>
<dbReference type="AlphaFoldDB" id="A0A1B2HQ47"/>
<dbReference type="SUPFAM" id="SSF51735">
    <property type="entry name" value="NAD(P)-binding Rossmann-fold domains"/>
    <property type="match status" value="1"/>
</dbReference>
<proteinExistence type="predicted"/>
<dbReference type="Gene3D" id="3.90.180.10">
    <property type="entry name" value="Medium-chain alcohol dehydrogenases, catalytic domain"/>
    <property type="match status" value="1"/>
</dbReference>
<name>A0A1B2HQ47_9PSEU</name>
<accession>A0A1B2HQ47</accession>
<keyword evidence="1" id="KW-0560">Oxidoreductase</keyword>
<evidence type="ECO:0000313" key="4">
    <source>
        <dbReference type="EMBL" id="ANZ39825.1"/>
    </source>
</evidence>
<sequence length="350" mass="36446">MLTSMRAVELVHFGDADTAFTTRELPRPTPGPGQVLVRVLATSVNPLDLQTRRGDYRDQLALPAVIGNDVSGVVVETGPGADDFRPGDEVWYLTPIFAGQGTYAEFHVVDQALVTRKPAQLSHVEAAGLALVGVTAWEALVERAAVRAGERVLVHGGAGGVGSVAIQIAKALGAEVVTTARAADHEFVTGLGADTAIDFSAGDYVSQVRALGKVDVVLDTVGGDTLTRSPEVLADQGRVVSIVDTPQPQNLLAAWGVNATYHFLFVSPGQAKLAALGRLVDQGELRPVIGAVLPLSDVAQAHALLEASAGNGRRRPRGKIAIAVHPLDEPPHQTTPSPHPAGASATSTQP</sequence>
<evidence type="ECO:0000256" key="2">
    <source>
        <dbReference type="SAM" id="MobiDB-lite"/>
    </source>
</evidence>
<dbReference type="InterPro" id="IPR011032">
    <property type="entry name" value="GroES-like_sf"/>
</dbReference>
<dbReference type="InterPro" id="IPR036291">
    <property type="entry name" value="NAD(P)-bd_dom_sf"/>
</dbReference>
<dbReference type="InterPro" id="IPR050700">
    <property type="entry name" value="YIM1/Zinc_Alcohol_DH_Fams"/>
</dbReference>
<dbReference type="Pfam" id="PF08240">
    <property type="entry name" value="ADH_N"/>
    <property type="match status" value="1"/>
</dbReference>
<evidence type="ECO:0000256" key="1">
    <source>
        <dbReference type="ARBA" id="ARBA00023002"/>
    </source>
</evidence>
<dbReference type="InterPro" id="IPR002364">
    <property type="entry name" value="Quin_OxRdtase/zeta-crystal_CS"/>
</dbReference>
<dbReference type="KEGG" id="led:BBK82_31055"/>
<dbReference type="SMART" id="SM00829">
    <property type="entry name" value="PKS_ER"/>
    <property type="match status" value="1"/>
</dbReference>
<dbReference type="GO" id="GO:0008270">
    <property type="term" value="F:zinc ion binding"/>
    <property type="evidence" value="ECO:0007669"/>
    <property type="project" value="InterPro"/>
</dbReference>
<feature type="domain" description="Enoyl reductase (ER)" evidence="3">
    <location>
        <begin position="14"/>
        <end position="322"/>
    </location>
</feature>
<dbReference type="PANTHER" id="PTHR11695:SF294">
    <property type="entry name" value="RETICULON-4-INTERACTING PROTEIN 1, MITOCHONDRIAL"/>
    <property type="match status" value="1"/>
</dbReference>
<evidence type="ECO:0000259" key="3">
    <source>
        <dbReference type="SMART" id="SM00829"/>
    </source>
</evidence>
<reference evidence="4 5" key="1">
    <citation type="submission" date="2016-07" db="EMBL/GenBank/DDBJ databases">
        <title>Complete genome sequence of the Lentzea guizhouensis DHS C013.</title>
        <authorList>
            <person name="Cao C."/>
        </authorList>
    </citation>
    <scope>NUCLEOTIDE SEQUENCE [LARGE SCALE GENOMIC DNA]</scope>
    <source>
        <strain evidence="4 5">DHS C013</strain>
    </source>
</reference>
<dbReference type="Pfam" id="PF13602">
    <property type="entry name" value="ADH_zinc_N_2"/>
    <property type="match status" value="1"/>
</dbReference>
<dbReference type="OrthoDB" id="2665481at2"/>
<feature type="region of interest" description="Disordered" evidence="2">
    <location>
        <begin position="326"/>
        <end position="350"/>
    </location>
</feature>
<dbReference type="Gene3D" id="3.40.50.720">
    <property type="entry name" value="NAD(P)-binding Rossmann-like Domain"/>
    <property type="match status" value="1"/>
</dbReference>
<organism evidence="4 5">
    <name type="scientific">Lentzea guizhouensis</name>
    <dbReference type="NCBI Taxonomy" id="1586287"/>
    <lineage>
        <taxon>Bacteria</taxon>
        <taxon>Bacillati</taxon>
        <taxon>Actinomycetota</taxon>
        <taxon>Actinomycetes</taxon>
        <taxon>Pseudonocardiales</taxon>
        <taxon>Pseudonocardiaceae</taxon>
        <taxon>Lentzea</taxon>
    </lineage>
</organism>
<dbReference type="SUPFAM" id="SSF50129">
    <property type="entry name" value="GroES-like"/>
    <property type="match status" value="1"/>
</dbReference>
<protein>
    <submittedName>
        <fullName evidence="4">NADPH:quinone oxidoreductase</fullName>
    </submittedName>
</protein>
<dbReference type="EMBL" id="CP016793">
    <property type="protein sequence ID" value="ANZ39825.1"/>
    <property type="molecule type" value="Genomic_DNA"/>
</dbReference>
<evidence type="ECO:0000313" key="5">
    <source>
        <dbReference type="Proteomes" id="UP000093053"/>
    </source>
</evidence>
<dbReference type="GO" id="GO:0016491">
    <property type="term" value="F:oxidoreductase activity"/>
    <property type="evidence" value="ECO:0007669"/>
    <property type="project" value="UniProtKB-KW"/>
</dbReference>
<dbReference type="PANTHER" id="PTHR11695">
    <property type="entry name" value="ALCOHOL DEHYDROGENASE RELATED"/>
    <property type="match status" value="1"/>
</dbReference>
<dbReference type="InterPro" id="IPR020843">
    <property type="entry name" value="ER"/>
</dbReference>
<gene>
    <name evidence="4" type="ORF">BBK82_31055</name>
</gene>
<keyword evidence="5" id="KW-1185">Reference proteome</keyword>